<evidence type="ECO:0000313" key="5">
    <source>
        <dbReference type="EMBL" id="KAH3677100.1"/>
    </source>
</evidence>
<accession>A0A9P8PT51</accession>
<keyword evidence="2" id="KW-1133">Transmembrane helix</keyword>
<evidence type="ECO:0000259" key="4">
    <source>
        <dbReference type="SMART" id="SM00736"/>
    </source>
</evidence>
<dbReference type="EMBL" id="JAEUBF010000550">
    <property type="protein sequence ID" value="KAH3677100.1"/>
    <property type="molecule type" value="Genomic_DNA"/>
</dbReference>
<gene>
    <name evidence="5" type="ORF">WICMUC_001855</name>
</gene>
<feature type="signal peptide" evidence="3">
    <location>
        <begin position="1"/>
        <end position="17"/>
    </location>
</feature>
<name>A0A9P8PT51_9ASCO</name>
<dbReference type="OrthoDB" id="41532at2759"/>
<dbReference type="InterPro" id="IPR013783">
    <property type="entry name" value="Ig-like_fold"/>
</dbReference>
<evidence type="ECO:0000256" key="2">
    <source>
        <dbReference type="SAM" id="Phobius"/>
    </source>
</evidence>
<dbReference type="SUPFAM" id="SSF49313">
    <property type="entry name" value="Cadherin-like"/>
    <property type="match status" value="3"/>
</dbReference>
<feature type="compositionally biased region" description="Low complexity" evidence="1">
    <location>
        <begin position="746"/>
        <end position="757"/>
    </location>
</feature>
<keyword evidence="6" id="KW-1185">Reference proteome</keyword>
<keyword evidence="2" id="KW-0472">Membrane</keyword>
<proteinExistence type="predicted"/>
<dbReference type="Proteomes" id="UP000769528">
    <property type="component" value="Unassembled WGS sequence"/>
</dbReference>
<evidence type="ECO:0000256" key="3">
    <source>
        <dbReference type="SAM" id="SignalP"/>
    </source>
</evidence>
<keyword evidence="3" id="KW-0732">Signal</keyword>
<protein>
    <recommendedName>
        <fullName evidence="4">Dystroglycan-type cadherin-like domain-containing protein</fullName>
    </recommendedName>
</protein>
<feature type="region of interest" description="Disordered" evidence="1">
    <location>
        <begin position="519"/>
        <end position="553"/>
    </location>
</feature>
<feature type="region of interest" description="Disordered" evidence="1">
    <location>
        <begin position="738"/>
        <end position="757"/>
    </location>
</feature>
<comment type="caution">
    <text evidence="5">The sequence shown here is derived from an EMBL/GenBank/DDBJ whole genome shotgun (WGS) entry which is preliminary data.</text>
</comment>
<feature type="transmembrane region" description="Helical" evidence="2">
    <location>
        <begin position="486"/>
        <end position="511"/>
    </location>
</feature>
<sequence>MIVIFFLLLQLLNSINSQPYIGFPFDEQLPNIARVYEDYYFQISNETYLSDNGDVSYSITNAPDWLSFDSSTRALVGSPSSSDVSDSVTFTLVGNDNSGTSLEINQTIIVSDSTGPVPSSSYTVLSQLVNFGQTNGVDALVLAPGDIFNVTFDSKTFASDDDVIAYYGTSSDRSPLPNWLFFDSTDLRFSGVAPAVNSEIAPGVQYSFIFIATDFEGYTGSDVDFNIIVGAHQLTTSLKDTVHINGSAGVDISYDIPLSSVYYDGEAIALENINSISIEGNPDWLILNNYTLEGTVPNDFSTTDNSVFNVTIFDKYSDSVTLFFEIESIDSLFAVSSFISSNATRGKYFQYYFLSTDFTDYSNTNITVDFDDADWLEFHQSNLTINGDTPDDFEQTTISVTASDGSRSNELSFAVYGVDPISQSSSSIGSSTSSFSLSSTTKSDLASTPTTSTVVTSTSSTSYISATSSSTLSSIDSKSSHSNKGLAVGLGVGLGLLLLILLSLLLFLLFFRKKTNKSNNLDEENSPKISKPILGNPANGPNARGGQSPDSSLYTAGSDEKFLHIDDPHRLGALNVLKLDEKTYFEESATSSTTNVELDSDTNSSFYQDAIQAQSTDYLIPHPSQQEGGFPKKSWRQTIDSKINRESLNSLATVSTNELLTIRLADDDEIVKDPRKSTLNFRDSVFLGSGASSILTRDDSGNMQKLDSDGNIVEILKGDTPRKRLSRATNLDILEEVPTPHLPHDTSFSTTGSATTGEEFYPVSDKDGDVKWESTANYQIDEGSGNYNITKAKLVDFTNISRSTYADATNDMSQSTGEYAEIESQVSFYEND</sequence>
<dbReference type="InterPro" id="IPR015919">
    <property type="entry name" value="Cadherin-like_sf"/>
</dbReference>
<evidence type="ECO:0000256" key="1">
    <source>
        <dbReference type="SAM" id="MobiDB-lite"/>
    </source>
</evidence>
<dbReference type="AlphaFoldDB" id="A0A9P8PT51"/>
<dbReference type="InterPro" id="IPR006644">
    <property type="entry name" value="Cadg"/>
</dbReference>
<dbReference type="GO" id="GO:0005509">
    <property type="term" value="F:calcium ion binding"/>
    <property type="evidence" value="ECO:0007669"/>
    <property type="project" value="InterPro"/>
</dbReference>
<dbReference type="SMART" id="SM00736">
    <property type="entry name" value="CADG"/>
    <property type="match status" value="2"/>
</dbReference>
<reference evidence="5" key="2">
    <citation type="submission" date="2021-01" db="EMBL/GenBank/DDBJ databases">
        <authorList>
            <person name="Schikora-Tamarit M.A."/>
        </authorList>
    </citation>
    <scope>NUCLEOTIDE SEQUENCE</scope>
    <source>
        <strain evidence="5">CBS6341</strain>
    </source>
</reference>
<feature type="domain" description="Dystroglycan-type cadherin-like" evidence="4">
    <location>
        <begin position="334"/>
        <end position="422"/>
    </location>
</feature>
<keyword evidence="2" id="KW-0812">Transmembrane</keyword>
<feature type="chain" id="PRO_5040175651" description="Dystroglycan-type cadherin-like domain-containing protein" evidence="3">
    <location>
        <begin position="18"/>
        <end position="832"/>
    </location>
</feature>
<feature type="domain" description="Dystroglycan-type cadherin-like" evidence="4">
    <location>
        <begin position="132"/>
        <end position="236"/>
    </location>
</feature>
<feature type="region of interest" description="Disordered" evidence="1">
    <location>
        <begin position="810"/>
        <end position="832"/>
    </location>
</feature>
<dbReference type="GO" id="GO:0016020">
    <property type="term" value="C:membrane"/>
    <property type="evidence" value="ECO:0007669"/>
    <property type="project" value="InterPro"/>
</dbReference>
<dbReference type="Gene3D" id="2.60.40.10">
    <property type="entry name" value="Immunoglobulins"/>
    <property type="match status" value="3"/>
</dbReference>
<evidence type="ECO:0000313" key="6">
    <source>
        <dbReference type="Proteomes" id="UP000769528"/>
    </source>
</evidence>
<dbReference type="Pfam" id="PF05345">
    <property type="entry name" value="He_PIG"/>
    <property type="match status" value="2"/>
</dbReference>
<reference evidence="5" key="1">
    <citation type="journal article" date="2021" name="Open Biol.">
        <title>Shared evolutionary footprints suggest mitochondrial oxidative damage underlies multiple complex I losses in fungi.</title>
        <authorList>
            <person name="Schikora-Tamarit M.A."/>
            <person name="Marcet-Houben M."/>
            <person name="Nosek J."/>
            <person name="Gabaldon T."/>
        </authorList>
    </citation>
    <scope>NUCLEOTIDE SEQUENCE</scope>
    <source>
        <strain evidence="5">CBS6341</strain>
    </source>
</reference>
<feature type="compositionally biased region" description="Low complexity" evidence="1">
    <location>
        <begin position="535"/>
        <end position="546"/>
    </location>
</feature>
<organism evidence="5 6">
    <name type="scientific">Wickerhamomyces mucosus</name>
    <dbReference type="NCBI Taxonomy" id="1378264"/>
    <lineage>
        <taxon>Eukaryota</taxon>
        <taxon>Fungi</taxon>
        <taxon>Dikarya</taxon>
        <taxon>Ascomycota</taxon>
        <taxon>Saccharomycotina</taxon>
        <taxon>Saccharomycetes</taxon>
        <taxon>Phaffomycetales</taxon>
        <taxon>Wickerhamomycetaceae</taxon>
        <taxon>Wickerhamomyces</taxon>
    </lineage>
</organism>